<evidence type="ECO:0000313" key="2">
    <source>
        <dbReference type="EMBL" id="MDX7988934.1"/>
    </source>
</evidence>
<dbReference type="Pfam" id="PF10543">
    <property type="entry name" value="ORF6N"/>
    <property type="match status" value="1"/>
</dbReference>
<gene>
    <name evidence="2" type="ORF">FE392_16670</name>
</gene>
<protein>
    <submittedName>
        <fullName evidence="2">ORF6N domain-containing protein</fullName>
    </submittedName>
</protein>
<proteinExistence type="predicted"/>
<dbReference type="Proteomes" id="UP001271890">
    <property type="component" value="Unassembled WGS sequence"/>
</dbReference>
<accession>A0ABU4SDS2</accession>
<evidence type="ECO:0000259" key="1">
    <source>
        <dbReference type="Pfam" id="PF10543"/>
    </source>
</evidence>
<sequence>MTIITVNELTKHSRSVEHMIAIMHNSIPVITTEMLANVYETDAIRIQQNHTRNADRFTEGKHFFKLTGLFLKEFKNRLSLSE</sequence>
<feature type="domain" description="KilA-N DNA-binding" evidence="1">
    <location>
        <begin position="23"/>
        <end position="75"/>
    </location>
</feature>
<evidence type="ECO:0000313" key="3">
    <source>
        <dbReference type="Proteomes" id="UP001271890"/>
    </source>
</evidence>
<feature type="non-terminal residue" evidence="2">
    <location>
        <position position="82"/>
    </location>
</feature>
<comment type="caution">
    <text evidence="2">The sequence shown here is derived from an EMBL/GenBank/DDBJ whole genome shotgun (WGS) entry which is preliminary data.</text>
</comment>
<dbReference type="EMBL" id="VCDN01000076">
    <property type="protein sequence ID" value="MDX7988934.1"/>
    <property type="molecule type" value="Genomic_DNA"/>
</dbReference>
<organism evidence="2 3">
    <name type="scientific">Xenorhabdus santafensis</name>
    <dbReference type="NCBI Taxonomy" id="2582833"/>
    <lineage>
        <taxon>Bacteria</taxon>
        <taxon>Pseudomonadati</taxon>
        <taxon>Pseudomonadota</taxon>
        <taxon>Gammaproteobacteria</taxon>
        <taxon>Enterobacterales</taxon>
        <taxon>Morganellaceae</taxon>
        <taxon>Xenorhabdus</taxon>
    </lineage>
</organism>
<dbReference type="RefSeq" id="WP_319931331.1">
    <property type="nucleotide sequence ID" value="NZ_VCDN01000076.1"/>
</dbReference>
<reference evidence="3" key="1">
    <citation type="journal article" date="2024" name="Toxins">
        <title>Genome Sequence Analysis of Native Xenorhabdus Strains Isolated from Entomopathogenic Nematodes in Argentina.</title>
        <authorList>
            <person name="Palma L."/>
            <person name="Frizzo L."/>
            <person name="Kaiser S."/>
            <person name="Berry C."/>
            <person name="Caballero P."/>
            <person name="Bode H.B."/>
            <person name="Del Valle E.E."/>
        </authorList>
    </citation>
    <scope>NUCLEOTIDE SEQUENCE [LARGE SCALE GENOMIC DNA]</scope>
    <source>
        <strain evidence="3">12</strain>
    </source>
</reference>
<name>A0ABU4SDS2_9GAMM</name>
<keyword evidence="3" id="KW-1185">Reference proteome</keyword>
<dbReference type="InterPro" id="IPR018873">
    <property type="entry name" value="KilA-N_DNA-bd_domain"/>
</dbReference>